<dbReference type="NCBIfam" id="TIGR01509">
    <property type="entry name" value="HAD-SF-IA-v3"/>
    <property type="match status" value="1"/>
</dbReference>
<dbReference type="SFLD" id="SFLDS00003">
    <property type="entry name" value="Haloacid_Dehalogenase"/>
    <property type="match status" value="1"/>
</dbReference>
<dbReference type="SUPFAM" id="SSF56784">
    <property type="entry name" value="HAD-like"/>
    <property type="match status" value="1"/>
</dbReference>
<dbReference type="InterPro" id="IPR051806">
    <property type="entry name" value="HAD-like_SPP"/>
</dbReference>
<dbReference type="OrthoDB" id="40579at2759"/>
<dbReference type="Pfam" id="PF00702">
    <property type="entry name" value="Hydrolase"/>
    <property type="match status" value="1"/>
</dbReference>
<dbReference type="InterPro" id="IPR023214">
    <property type="entry name" value="HAD_sf"/>
</dbReference>
<name>A0A4S4LIW5_9AGAM</name>
<dbReference type="GO" id="GO:0050308">
    <property type="term" value="F:sugar-phosphatase activity"/>
    <property type="evidence" value="ECO:0007669"/>
    <property type="project" value="TreeGrafter"/>
</dbReference>
<keyword evidence="2" id="KW-1185">Reference proteome</keyword>
<accession>A0A4S4LIW5</accession>
<dbReference type="SFLD" id="SFLDG01129">
    <property type="entry name" value="C1.5:_HAD__Beta-PGM__Phosphata"/>
    <property type="match status" value="1"/>
</dbReference>
<protein>
    <recommendedName>
        <fullName evidence="3">Phosphatase</fullName>
    </recommendedName>
</protein>
<dbReference type="AlphaFoldDB" id="A0A4S4LIW5"/>
<evidence type="ECO:0008006" key="3">
    <source>
        <dbReference type="Google" id="ProtNLM"/>
    </source>
</evidence>
<dbReference type="Proteomes" id="UP000308199">
    <property type="component" value="Unassembled WGS sequence"/>
</dbReference>
<dbReference type="EMBL" id="SGPK01000009">
    <property type="protein sequence ID" value="THH11735.1"/>
    <property type="molecule type" value="Genomic_DNA"/>
</dbReference>
<evidence type="ECO:0000313" key="1">
    <source>
        <dbReference type="EMBL" id="THH11735.1"/>
    </source>
</evidence>
<proteinExistence type="predicted"/>
<dbReference type="InterPro" id="IPR006439">
    <property type="entry name" value="HAD-SF_hydro_IA"/>
</dbReference>
<dbReference type="PANTHER" id="PTHR43481:SF4">
    <property type="entry name" value="GLYCEROL-1-PHOSPHATE PHOSPHOHYDROLASE 1-RELATED"/>
    <property type="match status" value="1"/>
</dbReference>
<dbReference type="Gene3D" id="3.40.50.1000">
    <property type="entry name" value="HAD superfamily/HAD-like"/>
    <property type="match status" value="1"/>
</dbReference>
<gene>
    <name evidence="1" type="ORF">EW145_g465</name>
</gene>
<organism evidence="1 2">
    <name type="scientific">Phellinidium pouzarii</name>
    <dbReference type="NCBI Taxonomy" id="167371"/>
    <lineage>
        <taxon>Eukaryota</taxon>
        <taxon>Fungi</taxon>
        <taxon>Dikarya</taxon>
        <taxon>Basidiomycota</taxon>
        <taxon>Agaricomycotina</taxon>
        <taxon>Agaricomycetes</taxon>
        <taxon>Hymenochaetales</taxon>
        <taxon>Hymenochaetaceae</taxon>
        <taxon>Phellinidium</taxon>
    </lineage>
</organism>
<dbReference type="InterPro" id="IPR036412">
    <property type="entry name" value="HAD-like_sf"/>
</dbReference>
<dbReference type="PANTHER" id="PTHR43481">
    <property type="entry name" value="FRUCTOSE-1-PHOSPHATE PHOSPHATASE"/>
    <property type="match status" value="1"/>
</dbReference>
<evidence type="ECO:0000313" key="2">
    <source>
        <dbReference type="Proteomes" id="UP000308199"/>
    </source>
</evidence>
<sequence>MSVVTETFDAILFDMDGTLVDSTEGVIGAWNAFKITYPHLVVEAARFEQEIVNSSRKDGKEGIVALPGVRGITESLLSSEDSRNRWALCTSATRVYATAALQIAGIPTPNNFIAAEDVHNGKPAPDPYVEGAKLCGVDPKRCLVVEDAPAGIYSGQAAGCKTLAVITSHTREVMIQAKPDYLVRNLSR</sequence>
<reference evidence="1 2" key="1">
    <citation type="submission" date="2019-02" db="EMBL/GenBank/DDBJ databases">
        <title>Genome sequencing of the rare red list fungi Phellinidium pouzarii.</title>
        <authorList>
            <person name="Buettner E."/>
            <person name="Kellner H."/>
        </authorList>
    </citation>
    <scope>NUCLEOTIDE SEQUENCE [LARGE SCALE GENOMIC DNA]</scope>
    <source>
        <strain evidence="1 2">DSM 108285</strain>
    </source>
</reference>
<comment type="caution">
    <text evidence="1">The sequence shown here is derived from an EMBL/GenBank/DDBJ whole genome shotgun (WGS) entry which is preliminary data.</text>
</comment>